<reference evidence="6" key="1">
    <citation type="journal article" date="2014" name="Front. Microbiol.">
        <title>High frequency of phylogenetically diverse reductive dehalogenase-homologous genes in deep subseafloor sedimentary metagenomes.</title>
        <authorList>
            <person name="Kawai M."/>
            <person name="Futagami T."/>
            <person name="Toyoda A."/>
            <person name="Takaki Y."/>
            <person name="Nishi S."/>
            <person name="Hori S."/>
            <person name="Arai W."/>
            <person name="Tsubouchi T."/>
            <person name="Morono Y."/>
            <person name="Uchiyama I."/>
            <person name="Ito T."/>
            <person name="Fujiyama A."/>
            <person name="Inagaki F."/>
            <person name="Takami H."/>
        </authorList>
    </citation>
    <scope>NUCLEOTIDE SEQUENCE</scope>
    <source>
        <strain evidence="6">Expedition CK06-06</strain>
    </source>
</reference>
<proteinExistence type="inferred from homology"/>
<dbReference type="InterPro" id="IPR022689">
    <property type="entry name" value="Iron_dep_repressor"/>
</dbReference>
<name>X1DSL5_9ZZZZ</name>
<evidence type="ECO:0000313" key="6">
    <source>
        <dbReference type="EMBL" id="GAH23162.1"/>
    </source>
</evidence>
<comment type="similarity">
    <text evidence="1">Belongs to the DtxR/MntR family.</text>
</comment>
<dbReference type="GO" id="GO:0003677">
    <property type="term" value="F:DNA binding"/>
    <property type="evidence" value="ECO:0007669"/>
    <property type="project" value="UniProtKB-KW"/>
</dbReference>
<evidence type="ECO:0000256" key="1">
    <source>
        <dbReference type="ARBA" id="ARBA00007871"/>
    </source>
</evidence>
<dbReference type="PANTHER" id="PTHR33238">
    <property type="entry name" value="IRON (METAL) DEPENDENT REPRESSOR, DTXR FAMILY"/>
    <property type="match status" value="1"/>
</dbReference>
<evidence type="ECO:0000256" key="4">
    <source>
        <dbReference type="ARBA" id="ARBA00023163"/>
    </source>
</evidence>
<protein>
    <recommendedName>
        <fullName evidence="5">HTH dtxR-type domain-containing protein</fullName>
    </recommendedName>
</protein>
<dbReference type="SUPFAM" id="SSF47979">
    <property type="entry name" value="Iron-dependent repressor protein, dimerization domain"/>
    <property type="match status" value="1"/>
</dbReference>
<gene>
    <name evidence="6" type="ORF">S03H2_09341</name>
</gene>
<evidence type="ECO:0000256" key="3">
    <source>
        <dbReference type="ARBA" id="ARBA00023125"/>
    </source>
</evidence>
<dbReference type="GO" id="GO:0046983">
    <property type="term" value="F:protein dimerization activity"/>
    <property type="evidence" value="ECO:0007669"/>
    <property type="project" value="InterPro"/>
</dbReference>
<comment type="caution">
    <text evidence="6">The sequence shown here is derived from an EMBL/GenBank/DDBJ whole genome shotgun (WGS) entry which is preliminary data.</text>
</comment>
<dbReference type="EMBL" id="BARU01004721">
    <property type="protein sequence ID" value="GAH23162.1"/>
    <property type="molecule type" value="Genomic_DNA"/>
</dbReference>
<evidence type="ECO:0000259" key="5">
    <source>
        <dbReference type="PROSITE" id="PS50944"/>
    </source>
</evidence>
<dbReference type="GO" id="GO:0046914">
    <property type="term" value="F:transition metal ion binding"/>
    <property type="evidence" value="ECO:0007669"/>
    <property type="project" value="InterPro"/>
</dbReference>
<sequence>MTKVTHAEEEYLETFFWFLEYGNRHVKTNQIAEMMNVDPGTVTSMLKKLAKKELIDYKPYYGAKLTAKGEKVAIKVVRKHRLSESFLEWLGLPWSKIHEEACKWEHILTDEIAMMIEEKIKPIRTPYGAFIPKNDGTTPIIPESKHLALYQTGQTI</sequence>
<keyword evidence="3" id="KW-0238">DNA-binding</keyword>
<dbReference type="InterPro" id="IPR001367">
    <property type="entry name" value="Fe_dep_repressor"/>
</dbReference>
<keyword evidence="4" id="KW-0804">Transcription</keyword>
<feature type="non-terminal residue" evidence="6">
    <location>
        <position position="156"/>
    </location>
</feature>
<dbReference type="InterPro" id="IPR036421">
    <property type="entry name" value="Fe_dep_repressor_sf"/>
</dbReference>
<dbReference type="GO" id="GO:0003700">
    <property type="term" value="F:DNA-binding transcription factor activity"/>
    <property type="evidence" value="ECO:0007669"/>
    <property type="project" value="InterPro"/>
</dbReference>
<dbReference type="Pfam" id="PF01325">
    <property type="entry name" value="Fe_dep_repress"/>
    <property type="match status" value="1"/>
</dbReference>
<dbReference type="AlphaFoldDB" id="X1DSL5"/>
<dbReference type="Gene3D" id="1.10.60.10">
    <property type="entry name" value="Iron dependent repressor, metal binding and dimerisation domain"/>
    <property type="match status" value="1"/>
</dbReference>
<feature type="domain" description="HTH dtxR-type" evidence="5">
    <location>
        <begin position="1"/>
        <end position="66"/>
    </location>
</feature>
<dbReference type="InterPro" id="IPR022687">
    <property type="entry name" value="HTH_DTXR"/>
</dbReference>
<accession>X1DSL5</accession>
<dbReference type="Pfam" id="PF02742">
    <property type="entry name" value="Fe_dep_repr_C"/>
    <property type="match status" value="1"/>
</dbReference>
<keyword evidence="2" id="KW-0805">Transcription regulation</keyword>
<dbReference type="InterPro" id="IPR036388">
    <property type="entry name" value="WH-like_DNA-bd_sf"/>
</dbReference>
<dbReference type="InterPro" id="IPR050536">
    <property type="entry name" value="DtxR_MntR_Metal-Reg"/>
</dbReference>
<dbReference type="PROSITE" id="PS50944">
    <property type="entry name" value="HTH_DTXR"/>
    <property type="match status" value="1"/>
</dbReference>
<dbReference type="SMART" id="SM00529">
    <property type="entry name" value="HTH_DTXR"/>
    <property type="match status" value="1"/>
</dbReference>
<evidence type="ECO:0000256" key="2">
    <source>
        <dbReference type="ARBA" id="ARBA00023015"/>
    </source>
</evidence>
<dbReference type="SUPFAM" id="SSF46785">
    <property type="entry name" value="Winged helix' DNA-binding domain"/>
    <property type="match status" value="1"/>
</dbReference>
<dbReference type="Gene3D" id="1.10.10.10">
    <property type="entry name" value="Winged helix-like DNA-binding domain superfamily/Winged helix DNA-binding domain"/>
    <property type="match status" value="1"/>
</dbReference>
<dbReference type="InterPro" id="IPR036390">
    <property type="entry name" value="WH_DNA-bd_sf"/>
</dbReference>
<organism evidence="6">
    <name type="scientific">marine sediment metagenome</name>
    <dbReference type="NCBI Taxonomy" id="412755"/>
    <lineage>
        <taxon>unclassified sequences</taxon>
        <taxon>metagenomes</taxon>
        <taxon>ecological metagenomes</taxon>
    </lineage>
</organism>
<dbReference type="PANTHER" id="PTHR33238:SF7">
    <property type="entry name" value="IRON-DEPENDENT TRANSCRIPTIONAL REGULATOR"/>
    <property type="match status" value="1"/>
</dbReference>